<dbReference type="InterPro" id="IPR000182">
    <property type="entry name" value="GNAT_dom"/>
</dbReference>
<accession>A0ABV1ERI4</accession>
<evidence type="ECO:0000259" key="1">
    <source>
        <dbReference type="PROSITE" id="PS51186"/>
    </source>
</evidence>
<dbReference type="PROSITE" id="PS51186">
    <property type="entry name" value="GNAT"/>
    <property type="match status" value="1"/>
</dbReference>
<dbReference type="Gene3D" id="3.40.630.30">
    <property type="match status" value="1"/>
</dbReference>
<name>A0ABV1ERI4_9FIRM</name>
<keyword evidence="3" id="KW-1185">Reference proteome</keyword>
<dbReference type="RefSeq" id="WP_349139803.1">
    <property type="nucleotide sequence ID" value="NZ_JBBMFT010000003.1"/>
</dbReference>
<evidence type="ECO:0000313" key="3">
    <source>
        <dbReference type="Proteomes" id="UP001440599"/>
    </source>
</evidence>
<dbReference type="EMBL" id="JBBMFT010000003">
    <property type="protein sequence ID" value="MEQ2456216.1"/>
    <property type="molecule type" value="Genomic_DNA"/>
</dbReference>
<feature type="domain" description="N-acetyltransferase" evidence="1">
    <location>
        <begin position="2"/>
        <end position="197"/>
    </location>
</feature>
<dbReference type="InterPro" id="IPR016181">
    <property type="entry name" value="Acyl_CoA_acyltransferase"/>
</dbReference>
<organism evidence="2 3">
    <name type="scientific">Flavonifractor hominis</name>
    <dbReference type="NCBI Taxonomy" id="3133178"/>
    <lineage>
        <taxon>Bacteria</taxon>
        <taxon>Bacillati</taxon>
        <taxon>Bacillota</taxon>
        <taxon>Clostridia</taxon>
        <taxon>Eubacteriales</taxon>
        <taxon>Oscillospiraceae</taxon>
        <taxon>Flavonifractor</taxon>
    </lineage>
</organism>
<evidence type="ECO:0000313" key="2">
    <source>
        <dbReference type="EMBL" id="MEQ2456216.1"/>
    </source>
</evidence>
<sequence>MTELRPLLPEGLETWYRQELCTAFPPCEQKPLSAIRELMDQGRYELLGLYDGPLLQGYATLWSCPEYPGYVLLDYLGVTAARRNGGLGGTLLALLRERFRDGSVLIVEAEAPDSGGPAEERPLRERRLSFYRRNGCTPVYLSFNCGLLCQVFVLGEAPVDLDTLQKAHRAIYGPARTDVVIDPPPDASPELPYWMEE</sequence>
<dbReference type="SUPFAM" id="SSF55729">
    <property type="entry name" value="Acyl-CoA N-acyltransferases (Nat)"/>
    <property type="match status" value="1"/>
</dbReference>
<proteinExistence type="predicted"/>
<comment type="caution">
    <text evidence="2">The sequence shown here is derived from an EMBL/GenBank/DDBJ whole genome shotgun (WGS) entry which is preliminary data.</text>
</comment>
<reference evidence="2 3" key="1">
    <citation type="submission" date="2024-03" db="EMBL/GenBank/DDBJ databases">
        <title>Human intestinal bacterial collection.</title>
        <authorList>
            <person name="Pauvert C."/>
            <person name="Hitch T.C.A."/>
            <person name="Clavel T."/>
        </authorList>
    </citation>
    <scope>NUCLEOTIDE SEQUENCE [LARGE SCALE GENOMIC DNA]</scope>
    <source>
        <strain evidence="2 3">CLA-AP-H34</strain>
    </source>
</reference>
<gene>
    <name evidence="2" type="ORF">WMO45_06735</name>
</gene>
<protein>
    <submittedName>
        <fullName evidence="2">N-acetyltransferase</fullName>
    </submittedName>
</protein>
<dbReference type="Proteomes" id="UP001440599">
    <property type="component" value="Unassembled WGS sequence"/>
</dbReference>